<reference evidence="1 2" key="1">
    <citation type="journal article" date="2016" name="Nat. Commun.">
        <title>Thousands of microbial genomes shed light on interconnected biogeochemical processes in an aquifer system.</title>
        <authorList>
            <person name="Anantharaman K."/>
            <person name="Brown C.T."/>
            <person name="Hug L.A."/>
            <person name="Sharon I."/>
            <person name="Castelle C.J."/>
            <person name="Probst A.J."/>
            <person name="Thomas B.C."/>
            <person name="Singh A."/>
            <person name="Wilkins M.J."/>
            <person name="Karaoz U."/>
            <person name="Brodie E.L."/>
            <person name="Williams K.H."/>
            <person name="Hubbard S.S."/>
            <person name="Banfield J.F."/>
        </authorList>
    </citation>
    <scope>NUCLEOTIDE SEQUENCE [LARGE SCALE GENOMIC DNA]</scope>
</reference>
<organism evidence="1 2">
    <name type="scientific">Candidatus Kaiserbacteria bacterium RIFCSPLOWO2_12_FULL_45_26</name>
    <dbReference type="NCBI Taxonomy" id="1798525"/>
    <lineage>
        <taxon>Bacteria</taxon>
        <taxon>Candidatus Kaiseribacteriota</taxon>
    </lineage>
</organism>
<sequence length="352" mass="39834">MGKGALRNQNPCLCGAPRKFKDCCWGLTDEQIQNKANGKVIKEAGKRANIKTCLYPDKSQCSEGIIQAHGLQNNKILSKLSENGDVYMVDVLFGKNGPQIELVKQGRKKATTFTGFCGKHDTEVFSPIENQDYETGNKMQEALFAFRALAKEWHTKLKSKNMFDGVLKTNRNEYVLAFYEGIMLALDDIEKEMLAFQEVLLVEAPDRISTKLIVFEGEADVAVSACITMSHDFNGKRLEHFTSHPWLTPDQLFITIFPQNGKTFCLLSYDTNATETFAFLDEQLLNKSVAEQKELLSRLVIHHSENIVYSPRYIDALSEQQKTLLKERITESVGFLEDEPLLNRELGISLFT</sequence>
<dbReference type="STRING" id="1798525.A3G90_00930"/>
<comment type="caution">
    <text evidence="1">The sequence shown here is derived from an EMBL/GenBank/DDBJ whole genome shotgun (WGS) entry which is preliminary data.</text>
</comment>
<evidence type="ECO:0000313" key="1">
    <source>
        <dbReference type="EMBL" id="OGG84634.1"/>
    </source>
</evidence>
<evidence type="ECO:0000313" key="2">
    <source>
        <dbReference type="Proteomes" id="UP000177325"/>
    </source>
</evidence>
<gene>
    <name evidence="1" type="ORF">A3G90_00930</name>
</gene>
<name>A0A1F6FFL7_9BACT</name>
<dbReference type="EMBL" id="MFMM01000001">
    <property type="protein sequence ID" value="OGG84634.1"/>
    <property type="molecule type" value="Genomic_DNA"/>
</dbReference>
<dbReference type="Proteomes" id="UP000177325">
    <property type="component" value="Unassembled WGS sequence"/>
</dbReference>
<evidence type="ECO:0008006" key="3">
    <source>
        <dbReference type="Google" id="ProtNLM"/>
    </source>
</evidence>
<accession>A0A1F6FFL7</accession>
<protein>
    <recommendedName>
        <fullName evidence="3">SEC-C domain-containing protein</fullName>
    </recommendedName>
</protein>
<proteinExistence type="predicted"/>
<dbReference type="AlphaFoldDB" id="A0A1F6FFL7"/>